<gene>
    <name evidence="2" type="ORF">A2U01_0032004</name>
</gene>
<accession>A0A392PGZ0</accession>
<comment type="caution">
    <text evidence="2">The sequence shown here is derived from an EMBL/GenBank/DDBJ whole genome shotgun (WGS) entry which is preliminary data.</text>
</comment>
<feature type="compositionally biased region" description="Basic and acidic residues" evidence="1">
    <location>
        <begin position="1"/>
        <end position="20"/>
    </location>
</feature>
<evidence type="ECO:0000313" key="3">
    <source>
        <dbReference type="Proteomes" id="UP000265520"/>
    </source>
</evidence>
<protein>
    <submittedName>
        <fullName evidence="2">Uncharacterized protein</fullName>
    </submittedName>
</protein>
<feature type="region of interest" description="Disordered" evidence="1">
    <location>
        <begin position="1"/>
        <end position="36"/>
    </location>
</feature>
<reference evidence="2 3" key="1">
    <citation type="journal article" date="2018" name="Front. Plant Sci.">
        <title>Red Clover (Trifolium pratense) and Zigzag Clover (T. medium) - A Picture of Genomic Similarities and Differences.</title>
        <authorList>
            <person name="Dluhosova J."/>
            <person name="Istvanek J."/>
            <person name="Nedelnik J."/>
            <person name="Repkova J."/>
        </authorList>
    </citation>
    <scope>NUCLEOTIDE SEQUENCE [LARGE SCALE GENOMIC DNA]</scope>
    <source>
        <strain evidence="3">cv. 10/8</strain>
        <tissue evidence="2">Leaf</tissue>
    </source>
</reference>
<sequence length="36" mass="3903">MEDRIPEEKAPNRTGKHETGGTEADLVAPPPYHATS</sequence>
<dbReference type="EMBL" id="LXQA010078111">
    <property type="protein sequence ID" value="MCI10907.1"/>
    <property type="molecule type" value="Genomic_DNA"/>
</dbReference>
<dbReference type="Proteomes" id="UP000265520">
    <property type="component" value="Unassembled WGS sequence"/>
</dbReference>
<organism evidence="2 3">
    <name type="scientific">Trifolium medium</name>
    <dbReference type="NCBI Taxonomy" id="97028"/>
    <lineage>
        <taxon>Eukaryota</taxon>
        <taxon>Viridiplantae</taxon>
        <taxon>Streptophyta</taxon>
        <taxon>Embryophyta</taxon>
        <taxon>Tracheophyta</taxon>
        <taxon>Spermatophyta</taxon>
        <taxon>Magnoliopsida</taxon>
        <taxon>eudicotyledons</taxon>
        <taxon>Gunneridae</taxon>
        <taxon>Pentapetalae</taxon>
        <taxon>rosids</taxon>
        <taxon>fabids</taxon>
        <taxon>Fabales</taxon>
        <taxon>Fabaceae</taxon>
        <taxon>Papilionoideae</taxon>
        <taxon>50 kb inversion clade</taxon>
        <taxon>NPAAA clade</taxon>
        <taxon>Hologalegina</taxon>
        <taxon>IRL clade</taxon>
        <taxon>Trifolieae</taxon>
        <taxon>Trifolium</taxon>
    </lineage>
</organism>
<name>A0A392PGZ0_9FABA</name>
<evidence type="ECO:0000313" key="2">
    <source>
        <dbReference type="EMBL" id="MCI10907.1"/>
    </source>
</evidence>
<proteinExistence type="predicted"/>
<dbReference type="AlphaFoldDB" id="A0A392PGZ0"/>
<keyword evidence="3" id="KW-1185">Reference proteome</keyword>
<evidence type="ECO:0000256" key="1">
    <source>
        <dbReference type="SAM" id="MobiDB-lite"/>
    </source>
</evidence>